<dbReference type="FunFam" id="1.10.10.10:FF:000001">
    <property type="entry name" value="LysR family transcriptional regulator"/>
    <property type="match status" value="1"/>
</dbReference>
<dbReference type="SUPFAM" id="SSF53850">
    <property type="entry name" value="Periplasmic binding protein-like II"/>
    <property type="match status" value="1"/>
</dbReference>
<dbReference type="AlphaFoldDB" id="A0A0R0BWY6"/>
<dbReference type="InterPro" id="IPR036390">
    <property type="entry name" value="WH_DNA-bd_sf"/>
</dbReference>
<dbReference type="SUPFAM" id="SSF46785">
    <property type="entry name" value="Winged helix' DNA-binding domain"/>
    <property type="match status" value="1"/>
</dbReference>
<evidence type="ECO:0000256" key="3">
    <source>
        <dbReference type="ARBA" id="ARBA00023125"/>
    </source>
</evidence>
<dbReference type="CDD" id="cd08475">
    <property type="entry name" value="PBP2_CrgA_like_6"/>
    <property type="match status" value="1"/>
</dbReference>
<accession>A0A0R0BWY6</accession>
<dbReference type="Pfam" id="PF03466">
    <property type="entry name" value="LysR_substrate"/>
    <property type="match status" value="1"/>
</dbReference>
<evidence type="ECO:0000259" key="5">
    <source>
        <dbReference type="PROSITE" id="PS50931"/>
    </source>
</evidence>
<evidence type="ECO:0000256" key="4">
    <source>
        <dbReference type="ARBA" id="ARBA00023163"/>
    </source>
</evidence>
<dbReference type="PANTHER" id="PTHR30537">
    <property type="entry name" value="HTH-TYPE TRANSCRIPTIONAL REGULATOR"/>
    <property type="match status" value="1"/>
</dbReference>
<comment type="caution">
    <text evidence="6">The sequence shown here is derived from an EMBL/GenBank/DDBJ whole genome shotgun (WGS) entry which is preliminary data.</text>
</comment>
<gene>
    <name evidence="6" type="ORF">ABB26_17000</name>
</gene>
<reference evidence="6 7" key="1">
    <citation type="submission" date="2015-05" db="EMBL/GenBank/DDBJ databases">
        <title>Genome sequencing and analysis of members of genus Stenotrophomonas.</title>
        <authorList>
            <person name="Patil P.P."/>
            <person name="Midha S."/>
            <person name="Patil P.B."/>
        </authorList>
    </citation>
    <scope>NUCLEOTIDE SEQUENCE [LARGE SCALE GENOMIC DNA]</scope>
    <source>
        <strain evidence="6 7">DSM 18929</strain>
    </source>
</reference>
<dbReference type="Gene3D" id="1.10.10.10">
    <property type="entry name" value="Winged helix-like DNA-binding domain superfamily/Winged helix DNA-binding domain"/>
    <property type="match status" value="1"/>
</dbReference>
<comment type="similarity">
    <text evidence="1">Belongs to the LysR transcriptional regulatory family.</text>
</comment>
<dbReference type="PRINTS" id="PR00039">
    <property type="entry name" value="HTHLYSR"/>
</dbReference>
<keyword evidence="4" id="KW-0804">Transcription</keyword>
<dbReference type="PANTHER" id="PTHR30537:SF5">
    <property type="entry name" value="HTH-TYPE TRANSCRIPTIONAL ACTIVATOR TTDR-RELATED"/>
    <property type="match status" value="1"/>
</dbReference>
<dbReference type="PATRIC" id="fig|405444.3.peg.2661"/>
<dbReference type="GO" id="GO:0043565">
    <property type="term" value="F:sequence-specific DNA binding"/>
    <property type="evidence" value="ECO:0007669"/>
    <property type="project" value="TreeGrafter"/>
</dbReference>
<organism evidence="6 7">
    <name type="scientific">Stenotrophomonas humi</name>
    <dbReference type="NCBI Taxonomy" id="405444"/>
    <lineage>
        <taxon>Bacteria</taxon>
        <taxon>Pseudomonadati</taxon>
        <taxon>Pseudomonadota</taxon>
        <taxon>Gammaproteobacteria</taxon>
        <taxon>Lysobacterales</taxon>
        <taxon>Lysobacteraceae</taxon>
        <taxon>Stenotrophomonas</taxon>
    </lineage>
</organism>
<keyword evidence="7" id="KW-1185">Reference proteome</keyword>
<dbReference type="EMBL" id="LDJI01000038">
    <property type="protein sequence ID" value="KRG62188.1"/>
    <property type="molecule type" value="Genomic_DNA"/>
</dbReference>
<dbReference type="OrthoDB" id="9810065at2"/>
<dbReference type="InterPro" id="IPR000847">
    <property type="entry name" value="LysR_HTH_N"/>
</dbReference>
<feature type="domain" description="HTH lysR-type" evidence="5">
    <location>
        <begin position="9"/>
        <end position="64"/>
    </location>
</feature>
<dbReference type="Proteomes" id="UP000050864">
    <property type="component" value="Unassembled WGS sequence"/>
</dbReference>
<name>A0A0R0BWY6_9GAMM</name>
<evidence type="ECO:0000313" key="7">
    <source>
        <dbReference type="Proteomes" id="UP000050864"/>
    </source>
</evidence>
<dbReference type="PROSITE" id="PS50931">
    <property type="entry name" value="HTH_LYSR"/>
    <property type="match status" value="1"/>
</dbReference>
<dbReference type="Pfam" id="PF00126">
    <property type="entry name" value="HTH_1"/>
    <property type="match status" value="1"/>
</dbReference>
<dbReference type="GO" id="GO:0006351">
    <property type="term" value="P:DNA-templated transcription"/>
    <property type="evidence" value="ECO:0007669"/>
    <property type="project" value="TreeGrafter"/>
</dbReference>
<evidence type="ECO:0000256" key="2">
    <source>
        <dbReference type="ARBA" id="ARBA00023015"/>
    </source>
</evidence>
<dbReference type="InterPro" id="IPR058163">
    <property type="entry name" value="LysR-type_TF_proteobact-type"/>
</dbReference>
<dbReference type="InterPro" id="IPR005119">
    <property type="entry name" value="LysR_subst-bd"/>
</dbReference>
<sequence>MTTYSASRLQGISAFVQAVETGSFTAAAQRLGVTKSAVGKSVATLEQRLGVRLLERTTRRLSLTQEGADFHQSCIRVLAELDEAETRAASRRREVAGTLRISLPVSFGRRWIMPELVKVTRRHPKLHLDVRFSDRAVDLLEEGIDMVVRLGEPGNSAFLSSRCLGHQRVVTCASPQYLAEHGPPARAVDLAAHDCLTFAGVGGIVPWTLQGEDAGTTRLVIEGRHTISDGEALRAAALDGLGIAQLPTWLVADELRSGALVAVLAPRGVQGAAIQALWPATRDLAPKIRVVVDQLIACFLPRAPWDTALPEEP</sequence>
<keyword evidence="2" id="KW-0805">Transcription regulation</keyword>
<dbReference type="GO" id="GO:0003700">
    <property type="term" value="F:DNA-binding transcription factor activity"/>
    <property type="evidence" value="ECO:0007669"/>
    <property type="project" value="InterPro"/>
</dbReference>
<dbReference type="STRING" id="405444.ABB26_17000"/>
<dbReference type="InterPro" id="IPR036388">
    <property type="entry name" value="WH-like_DNA-bd_sf"/>
</dbReference>
<proteinExistence type="inferred from homology"/>
<dbReference type="RefSeq" id="WP_057635898.1">
    <property type="nucleotide sequence ID" value="NZ_LDJI01000038.1"/>
</dbReference>
<evidence type="ECO:0000256" key="1">
    <source>
        <dbReference type="ARBA" id="ARBA00009437"/>
    </source>
</evidence>
<protein>
    <submittedName>
        <fullName evidence="6">LysR family transcriptional regulator</fullName>
    </submittedName>
</protein>
<evidence type="ECO:0000313" key="6">
    <source>
        <dbReference type="EMBL" id="KRG62188.1"/>
    </source>
</evidence>
<dbReference type="Gene3D" id="3.40.190.290">
    <property type="match status" value="1"/>
</dbReference>
<keyword evidence="3" id="KW-0238">DNA-binding</keyword>